<dbReference type="InterPro" id="IPR036136">
    <property type="entry name" value="Nit/Sulf_reduc_fer-like_dom_sf"/>
</dbReference>
<organism evidence="9 10">
    <name type="scientific">Roseateles aquatilis</name>
    <dbReference type="NCBI Taxonomy" id="431061"/>
    <lineage>
        <taxon>Bacteria</taxon>
        <taxon>Pseudomonadati</taxon>
        <taxon>Pseudomonadota</taxon>
        <taxon>Betaproteobacteria</taxon>
        <taxon>Burkholderiales</taxon>
        <taxon>Sphaerotilaceae</taxon>
        <taxon>Roseateles</taxon>
    </lineage>
</organism>
<dbReference type="Gene3D" id="3.30.413.10">
    <property type="entry name" value="Sulfite Reductase Hemoprotein, domain 1"/>
    <property type="match status" value="2"/>
</dbReference>
<dbReference type="GO" id="GO:0016491">
    <property type="term" value="F:oxidoreductase activity"/>
    <property type="evidence" value="ECO:0007669"/>
    <property type="project" value="UniProtKB-KW"/>
</dbReference>
<dbReference type="PANTHER" id="PTHR32439">
    <property type="entry name" value="FERREDOXIN--NITRITE REDUCTASE, CHLOROPLASTIC"/>
    <property type="match status" value="1"/>
</dbReference>
<dbReference type="Pfam" id="PF03460">
    <property type="entry name" value="NIR_SIR_ferr"/>
    <property type="match status" value="2"/>
</dbReference>
<dbReference type="Proteomes" id="UP000197468">
    <property type="component" value="Unassembled WGS sequence"/>
</dbReference>
<name>A0A246JLF8_9BURK</name>
<keyword evidence="4" id="KW-0560">Oxidoreductase</keyword>
<accession>A0A246JLF8</accession>
<keyword evidence="1" id="KW-0004">4Fe-4S</keyword>
<dbReference type="AlphaFoldDB" id="A0A246JLF8"/>
<dbReference type="InterPro" id="IPR051329">
    <property type="entry name" value="NIR_SIR_4Fe-4S"/>
</dbReference>
<keyword evidence="6" id="KW-0411">Iron-sulfur</keyword>
<evidence type="ECO:0000256" key="5">
    <source>
        <dbReference type="ARBA" id="ARBA00023004"/>
    </source>
</evidence>
<feature type="domain" description="Nitrite/sulphite reductase 4Fe-4S" evidence="7">
    <location>
        <begin position="454"/>
        <end position="552"/>
    </location>
</feature>
<proteinExistence type="predicted"/>
<evidence type="ECO:0000256" key="3">
    <source>
        <dbReference type="ARBA" id="ARBA00022723"/>
    </source>
</evidence>
<comment type="caution">
    <text evidence="9">The sequence shown here is derived from an EMBL/GenBank/DDBJ whole genome shotgun (WGS) entry which is preliminary data.</text>
</comment>
<evidence type="ECO:0000256" key="4">
    <source>
        <dbReference type="ARBA" id="ARBA00023002"/>
    </source>
</evidence>
<gene>
    <name evidence="9" type="ORF">CDN99_03065</name>
</gene>
<feature type="domain" description="Nitrite/Sulfite reductase ferredoxin-like" evidence="8">
    <location>
        <begin position="53"/>
        <end position="110"/>
    </location>
</feature>
<dbReference type="PANTHER" id="PTHR32439:SF9">
    <property type="entry name" value="BLR3264 PROTEIN"/>
    <property type="match status" value="1"/>
</dbReference>
<dbReference type="GO" id="GO:0046872">
    <property type="term" value="F:metal ion binding"/>
    <property type="evidence" value="ECO:0007669"/>
    <property type="project" value="UniProtKB-KW"/>
</dbReference>
<keyword evidence="10" id="KW-1185">Reference proteome</keyword>
<evidence type="ECO:0000313" key="10">
    <source>
        <dbReference type="Proteomes" id="UP000197468"/>
    </source>
</evidence>
<dbReference type="InterPro" id="IPR005117">
    <property type="entry name" value="NiRdtase/SiRdtase_haem-b_fer"/>
</dbReference>
<feature type="domain" description="Nitrite/Sulfite reductase ferredoxin-like" evidence="8">
    <location>
        <begin position="344"/>
        <end position="399"/>
    </location>
</feature>
<dbReference type="Gene3D" id="3.90.480.10">
    <property type="entry name" value="Sulfite Reductase Hemoprotein,Domain 2"/>
    <property type="match status" value="1"/>
</dbReference>
<sequence>MYAYTDFDRQFVHARAAQFRDQLERHMAGQLPDDDFRALRLQNGWYIQRHAPMLRVAVPYGVLSSKQLRQLARIAREHDRGYGHFTTRQNLQFNWIPLPQSADVMDLLADVDMHGIQTSGNCIRNITSDVTAGVAADELIDPRPYAEVLRQWSTLHPEFAFLPRKFKIAISGASEDRAAIGWHDIGLQLKKSEAGEIGFQVLVGGGMGRTPIVGQQISPFVPWQHILLYLEAIVRTYNRFGRRDNMYKARIKILVKAEGQAFFDAANAEYQAILADDTGSHEQIIPEAELARVAASFVEPAGVTPTAPIDIFEGASPAYRRWLERNVHAHRVDGYRSVTLSLKRVGLPPGDITDAQMDAAAELSDRHSHGELRVSHDQNLLLPWVRESDLPALFEAAKEHGFATPNIGLLTDMIVCPGGDFCALANARSIPVAAEITERFQDLDELWDIGDIDLHISGCINSCGHHHSGHIGVLGVDKDGSEWYQITLGGSDGSTLSGAAVPGKVIGPSFAADEAADAVEAVIATYRRERQAGERFIATVRRIGLDAFKQATNAIRRTTAQH</sequence>
<dbReference type="SUPFAM" id="SSF56014">
    <property type="entry name" value="Nitrite and sulphite reductase 4Fe-4S domain-like"/>
    <property type="match status" value="2"/>
</dbReference>
<keyword evidence="5" id="KW-0408">Iron</keyword>
<dbReference type="GO" id="GO:0020037">
    <property type="term" value="F:heme binding"/>
    <property type="evidence" value="ECO:0007669"/>
    <property type="project" value="InterPro"/>
</dbReference>
<dbReference type="EMBL" id="NIOF01000001">
    <property type="protein sequence ID" value="OWQ93468.1"/>
    <property type="molecule type" value="Genomic_DNA"/>
</dbReference>
<feature type="domain" description="Nitrite/sulphite reductase 4Fe-4S" evidence="7">
    <location>
        <begin position="119"/>
        <end position="260"/>
    </location>
</feature>
<protein>
    <submittedName>
        <fullName evidence="9">Nitrite reductase</fullName>
    </submittedName>
</protein>
<reference evidence="9 10" key="1">
    <citation type="journal article" date="2008" name="Int. J. Syst. Evol. Microbiol.">
        <title>Description of Roseateles aquatilis sp. nov. and Roseateles terrae sp. nov., in the class Betaproteobacteria, and emended description of the genus Roseateles.</title>
        <authorList>
            <person name="Gomila M."/>
            <person name="Bowien B."/>
            <person name="Falsen E."/>
            <person name="Moore E.R."/>
            <person name="Lalucat J."/>
        </authorList>
    </citation>
    <scope>NUCLEOTIDE SEQUENCE [LARGE SCALE GENOMIC DNA]</scope>
    <source>
        <strain evidence="9 10">CCUG 48205</strain>
    </source>
</reference>
<evidence type="ECO:0000256" key="6">
    <source>
        <dbReference type="ARBA" id="ARBA00023014"/>
    </source>
</evidence>
<evidence type="ECO:0000256" key="2">
    <source>
        <dbReference type="ARBA" id="ARBA00022617"/>
    </source>
</evidence>
<evidence type="ECO:0000259" key="8">
    <source>
        <dbReference type="Pfam" id="PF03460"/>
    </source>
</evidence>
<dbReference type="Pfam" id="PF01077">
    <property type="entry name" value="NIR_SIR"/>
    <property type="match status" value="2"/>
</dbReference>
<dbReference type="OrthoDB" id="3189055at2"/>
<keyword evidence="2" id="KW-0349">Heme</keyword>
<dbReference type="SUPFAM" id="SSF55124">
    <property type="entry name" value="Nitrite/Sulfite reductase N-terminal domain-like"/>
    <property type="match status" value="2"/>
</dbReference>
<dbReference type="InterPro" id="IPR006067">
    <property type="entry name" value="NO2/SO3_Rdtase_4Fe4S_dom"/>
</dbReference>
<dbReference type="GO" id="GO:0051539">
    <property type="term" value="F:4 iron, 4 sulfur cluster binding"/>
    <property type="evidence" value="ECO:0007669"/>
    <property type="project" value="UniProtKB-KW"/>
</dbReference>
<evidence type="ECO:0000259" key="7">
    <source>
        <dbReference type="Pfam" id="PF01077"/>
    </source>
</evidence>
<dbReference type="InterPro" id="IPR045854">
    <property type="entry name" value="NO2/SO3_Rdtase_4Fe4S_sf"/>
</dbReference>
<keyword evidence="3" id="KW-0479">Metal-binding</keyword>
<dbReference type="RefSeq" id="WP_088382613.1">
    <property type="nucleotide sequence ID" value="NZ_NIOF01000001.1"/>
</dbReference>
<evidence type="ECO:0000256" key="1">
    <source>
        <dbReference type="ARBA" id="ARBA00022485"/>
    </source>
</evidence>
<dbReference type="Gene3D" id="3.90.480.20">
    <property type="match status" value="1"/>
</dbReference>
<evidence type="ECO:0000313" key="9">
    <source>
        <dbReference type="EMBL" id="OWQ93468.1"/>
    </source>
</evidence>